<name>X1D1K7_9ZZZZ</name>
<evidence type="ECO:0000313" key="1">
    <source>
        <dbReference type="EMBL" id="GAG98967.1"/>
    </source>
</evidence>
<reference evidence="1" key="1">
    <citation type="journal article" date="2014" name="Front. Microbiol.">
        <title>High frequency of phylogenetically diverse reductive dehalogenase-homologous genes in deep subseafloor sedimentary metagenomes.</title>
        <authorList>
            <person name="Kawai M."/>
            <person name="Futagami T."/>
            <person name="Toyoda A."/>
            <person name="Takaki Y."/>
            <person name="Nishi S."/>
            <person name="Hori S."/>
            <person name="Arai W."/>
            <person name="Tsubouchi T."/>
            <person name="Morono Y."/>
            <person name="Uchiyama I."/>
            <person name="Ito T."/>
            <person name="Fujiyama A."/>
            <person name="Inagaki F."/>
            <person name="Takami H."/>
        </authorList>
    </citation>
    <scope>NUCLEOTIDE SEQUENCE</scope>
    <source>
        <strain evidence="1">Expedition CK06-06</strain>
    </source>
</reference>
<proteinExistence type="predicted"/>
<organism evidence="1">
    <name type="scientific">marine sediment metagenome</name>
    <dbReference type="NCBI Taxonomy" id="412755"/>
    <lineage>
        <taxon>unclassified sequences</taxon>
        <taxon>metagenomes</taxon>
        <taxon>ecological metagenomes</taxon>
    </lineage>
</organism>
<gene>
    <name evidence="1" type="ORF">S01H4_41411</name>
</gene>
<accession>X1D1K7</accession>
<sequence>MIHTARPIDGLFVCTTCNTVDLSEDEPRPQTQKVTVVDQASGVLVVEERETVLLSEVIAESRARSGVDTSVSLVTTPATEKLVWKKAATGAVTKRGGTDEKNINFDKAVDALVAHGSLECKAKNRIPLRYTLTDAGQKHIEEHFPEFIPDPMSPVPPVCTRANSGL</sequence>
<dbReference type="EMBL" id="BART01022644">
    <property type="protein sequence ID" value="GAG98967.1"/>
    <property type="molecule type" value="Genomic_DNA"/>
</dbReference>
<comment type="caution">
    <text evidence="1">The sequence shown here is derived from an EMBL/GenBank/DDBJ whole genome shotgun (WGS) entry which is preliminary data.</text>
</comment>
<dbReference type="AlphaFoldDB" id="X1D1K7"/>
<feature type="non-terminal residue" evidence="1">
    <location>
        <position position="166"/>
    </location>
</feature>
<protein>
    <submittedName>
        <fullName evidence="1">Uncharacterized protein</fullName>
    </submittedName>
</protein>